<sequence>MARRHQLVHASPSQVWAVLADAHRYAEWVVGTRRIERADDAWPQVGASLAYAIGLGPFTFRDECIVRLCEPGSRLELEAFAPPLGSARIGIELLPWDTDTLVLVDEHPLRGPAARLHGPPGELLLHLRNRKMLHNLARVAEDSARTGNANPHHDGRAPARTASTRRS</sequence>
<dbReference type="EMBL" id="JAKFHA010000053">
    <property type="protein sequence ID" value="MCF2533623.1"/>
    <property type="molecule type" value="Genomic_DNA"/>
</dbReference>
<dbReference type="RefSeq" id="WP_235058391.1">
    <property type="nucleotide sequence ID" value="NZ_JAKFHA010000053.1"/>
</dbReference>
<proteinExistence type="predicted"/>
<feature type="region of interest" description="Disordered" evidence="1">
    <location>
        <begin position="142"/>
        <end position="167"/>
    </location>
</feature>
<dbReference type="CDD" id="cd07812">
    <property type="entry name" value="SRPBCC"/>
    <property type="match status" value="1"/>
</dbReference>
<evidence type="ECO:0000256" key="1">
    <source>
        <dbReference type="SAM" id="MobiDB-lite"/>
    </source>
</evidence>
<dbReference type="InterPro" id="IPR023393">
    <property type="entry name" value="START-like_dom_sf"/>
</dbReference>
<dbReference type="SUPFAM" id="SSF55961">
    <property type="entry name" value="Bet v1-like"/>
    <property type="match status" value="1"/>
</dbReference>
<evidence type="ECO:0000313" key="2">
    <source>
        <dbReference type="EMBL" id="MCF2533623.1"/>
    </source>
</evidence>
<accession>A0AA41U4C8</accession>
<name>A0AA41U4C8_9ACTN</name>
<evidence type="ECO:0000313" key="3">
    <source>
        <dbReference type="Proteomes" id="UP001165378"/>
    </source>
</evidence>
<protein>
    <submittedName>
        <fullName evidence="2">SRPBCC family protein</fullName>
    </submittedName>
</protein>
<reference evidence="2" key="1">
    <citation type="submission" date="2022-01" db="EMBL/GenBank/DDBJ databases">
        <title>Genome-Based Taxonomic Classification of the Phylum Actinobacteria.</title>
        <authorList>
            <person name="Gao Y."/>
        </authorList>
    </citation>
    <scope>NUCLEOTIDE SEQUENCE</scope>
    <source>
        <strain evidence="2">KLBMP 8922</strain>
    </source>
</reference>
<organism evidence="2 3">
    <name type="scientific">Yinghuangia soli</name>
    <dbReference type="NCBI Taxonomy" id="2908204"/>
    <lineage>
        <taxon>Bacteria</taxon>
        <taxon>Bacillati</taxon>
        <taxon>Actinomycetota</taxon>
        <taxon>Actinomycetes</taxon>
        <taxon>Kitasatosporales</taxon>
        <taxon>Streptomycetaceae</taxon>
        <taxon>Yinghuangia</taxon>
    </lineage>
</organism>
<gene>
    <name evidence="2" type="ORF">LZ495_41285</name>
</gene>
<dbReference type="Proteomes" id="UP001165378">
    <property type="component" value="Unassembled WGS sequence"/>
</dbReference>
<dbReference type="Gene3D" id="3.30.530.20">
    <property type="match status" value="1"/>
</dbReference>
<comment type="caution">
    <text evidence="2">The sequence shown here is derived from an EMBL/GenBank/DDBJ whole genome shotgun (WGS) entry which is preliminary data.</text>
</comment>
<feature type="compositionally biased region" description="Low complexity" evidence="1">
    <location>
        <begin position="158"/>
        <end position="167"/>
    </location>
</feature>
<keyword evidence="3" id="KW-1185">Reference proteome</keyword>
<dbReference type="AlphaFoldDB" id="A0AA41U4C8"/>